<feature type="compositionally biased region" description="Low complexity" evidence="7">
    <location>
        <begin position="61"/>
        <end position="84"/>
    </location>
</feature>
<feature type="domain" description="WSC" evidence="8">
    <location>
        <begin position="90"/>
        <end position="182"/>
    </location>
</feature>
<dbReference type="PANTHER" id="PTHR24269">
    <property type="entry name" value="KREMEN PROTEIN"/>
    <property type="match status" value="1"/>
</dbReference>
<name>A0AAJ0ERF0_9PEZI</name>
<feature type="domain" description="WSC" evidence="8">
    <location>
        <begin position="1"/>
        <end position="55"/>
    </location>
</feature>
<feature type="region of interest" description="Disordered" evidence="7">
    <location>
        <begin position="204"/>
        <end position="227"/>
    </location>
</feature>
<evidence type="ECO:0000313" key="10">
    <source>
        <dbReference type="Proteomes" id="UP001224890"/>
    </source>
</evidence>
<feature type="domain" description="WSC" evidence="8">
    <location>
        <begin position="362"/>
        <end position="460"/>
    </location>
</feature>
<accession>A0AAJ0ERF0</accession>
<keyword evidence="6" id="KW-0325">Glycoprotein</keyword>
<gene>
    <name evidence="9" type="ORF">BDP55DRAFT_397776</name>
</gene>
<dbReference type="InterPro" id="IPR051836">
    <property type="entry name" value="Kremen_rcpt"/>
</dbReference>
<dbReference type="SMART" id="SM00321">
    <property type="entry name" value="WSC"/>
    <property type="match status" value="2"/>
</dbReference>
<keyword evidence="10" id="KW-1185">Reference proteome</keyword>
<reference evidence="9" key="1">
    <citation type="submission" date="2021-06" db="EMBL/GenBank/DDBJ databases">
        <title>Comparative genomics, transcriptomics and evolutionary studies reveal genomic signatures of adaptation to plant cell wall in hemibiotrophic fungi.</title>
        <authorList>
            <consortium name="DOE Joint Genome Institute"/>
            <person name="Baroncelli R."/>
            <person name="Diaz J.F."/>
            <person name="Benocci T."/>
            <person name="Peng M."/>
            <person name="Battaglia E."/>
            <person name="Haridas S."/>
            <person name="Andreopoulos W."/>
            <person name="Labutti K."/>
            <person name="Pangilinan J."/>
            <person name="Floch G.L."/>
            <person name="Makela M.R."/>
            <person name="Henrissat B."/>
            <person name="Grigoriev I.V."/>
            <person name="Crouch J.A."/>
            <person name="De Vries R.P."/>
            <person name="Sukno S.A."/>
            <person name="Thon M.R."/>
        </authorList>
    </citation>
    <scope>NUCLEOTIDE SEQUENCE</scope>
    <source>
        <strain evidence="9">CBS 193.32</strain>
    </source>
</reference>
<evidence type="ECO:0000256" key="1">
    <source>
        <dbReference type="ARBA" id="ARBA00004167"/>
    </source>
</evidence>
<dbReference type="InterPro" id="IPR002889">
    <property type="entry name" value="WSC_carb-bd"/>
</dbReference>
<evidence type="ECO:0000259" key="8">
    <source>
        <dbReference type="PROSITE" id="PS51212"/>
    </source>
</evidence>
<keyword evidence="5" id="KW-0472">Membrane</keyword>
<feature type="region of interest" description="Disordered" evidence="7">
    <location>
        <begin position="60"/>
        <end position="84"/>
    </location>
</feature>
<dbReference type="PROSITE" id="PS51212">
    <property type="entry name" value="WSC"/>
    <property type="match status" value="3"/>
</dbReference>
<dbReference type="Pfam" id="PF01822">
    <property type="entry name" value="WSC"/>
    <property type="match status" value="3"/>
</dbReference>
<protein>
    <submittedName>
        <fullName evidence="9">WSC domain-containing protein</fullName>
    </submittedName>
</protein>
<organism evidence="9 10">
    <name type="scientific">Colletotrichum godetiae</name>
    <dbReference type="NCBI Taxonomy" id="1209918"/>
    <lineage>
        <taxon>Eukaryota</taxon>
        <taxon>Fungi</taxon>
        <taxon>Dikarya</taxon>
        <taxon>Ascomycota</taxon>
        <taxon>Pezizomycotina</taxon>
        <taxon>Sordariomycetes</taxon>
        <taxon>Hypocreomycetidae</taxon>
        <taxon>Glomerellales</taxon>
        <taxon>Glomerellaceae</taxon>
        <taxon>Colletotrichum</taxon>
        <taxon>Colletotrichum acutatum species complex</taxon>
    </lineage>
</organism>
<dbReference type="GO" id="GO:0005886">
    <property type="term" value="C:plasma membrane"/>
    <property type="evidence" value="ECO:0007669"/>
    <property type="project" value="TreeGrafter"/>
</dbReference>
<feature type="compositionally biased region" description="Low complexity" evidence="7">
    <location>
        <begin position="321"/>
        <end position="350"/>
    </location>
</feature>
<sequence>MTLRTLSLTTRQCWCGNTLAAASVPAAATECSMACADNSTEYCGGPSRLNLYKLDGTLPEPTNAVPTGATTTTSAAPTSTAPPANERVGDWLFQGCYTEGTGVRALSSRTYANDSMTLESCGGFCEGLKYFGTEYGRECWCGDEFGTGSALAANQKDCSFPCAGDSTQFCGAGDRLQVYMYSPVAATTSTEATTTAAFASLAAPPNGTATTTATETPLAEKQASNSTISTTASFTPSNFTISSARVTAEAVAPTLSASNSSLPATAEASTTSSTLSATSFPATSALNTTSTPALEQVTTSSVISATSSASAIVLSNTTAPATSSVSTTSSVLSTSTSSTKTSTSSSATPTPTGPVISTGNENFTYYGCFSEPEVGRLLPTQIINHDNMTISMCLSACYDNNYAGVEYGRECWCGDALNIGGGGDTAPAANVTAKDCSFTCPGNSTEYCGAGVRLSLYILKDELEKLQKSNATVSFKST</sequence>
<dbReference type="GeneID" id="85451787"/>
<dbReference type="Proteomes" id="UP001224890">
    <property type="component" value="Unassembled WGS sequence"/>
</dbReference>
<evidence type="ECO:0000256" key="5">
    <source>
        <dbReference type="ARBA" id="ARBA00023136"/>
    </source>
</evidence>
<feature type="compositionally biased region" description="Low complexity" evidence="7">
    <location>
        <begin position="204"/>
        <end position="219"/>
    </location>
</feature>
<comment type="caution">
    <text evidence="9">The sequence shown here is derived from an EMBL/GenBank/DDBJ whole genome shotgun (WGS) entry which is preliminary data.</text>
</comment>
<proteinExistence type="predicted"/>
<keyword evidence="4" id="KW-1133">Transmembrane helix</keyword>
<dbReference type="RefSeq" id="XP_060423253.1">
    <property type="nucleotide sequence ID" value="XM_060567261.1"/>
</dbReference>
<evidence type="ECO:0000256" key="7">
    <source>
        <dbReference type="SAM" id="MobiDB-lite"/>
    </source>
</evidence>
<dbReference type="PANTHER" id="PTHR24269:SF16">
    <property type="entry name" value="PROTEIN SLG1"/>
    <property type="match status" value="1"/>
</dbReference>
<evidence type="ECO:0000256" key="3">
    <source>
        <dbReference type="ARBA" id="ARBA00022729"/>
    </source>
</evidence>
<evidence type="ECO:0000256" key="2">
    <source>
        <dbReference type="ARBA" id="ARBA00022692"/>
    </source>
</evidence>
<comment type="subcellular location">
    <subcellularLocation>
        <location evidence="1">Membrane</location>
        <topology evidence="1">Single-pass membrane protein</topology>
    </subcellularLocation>
</comment>
<evidence type="ECO:0000256" key="4">
    <source>
        <dbReference type="ARBA" id="ARBA00022989"/>
    </source>
</evidence>
<dbReference type="EMBL" id="JAHMHR010000073">
    <property type="protein sequence ID" value="KAK1658489.1"/>
    <property type="molecule type" value="Genomic_DNA"/>
</dbReference>
<dbReference type="AlphaFoldDB" id="A0AAJ0ERF0"/>
<evidence type="ECO:0000256" key="6">
    <source>
        <dbReference type="ARBA" id="ARBA00023180"/>
    </source>
</evidence>
<keyword evidence="2" id="KW-0812">Transmembrane</keyword>
<feature type="region of interest" description="Disordered" evidence="7">
    <location>
        <begin position="321"/>
        <end position="356"/>
    </location>
</feature>
<keyword evidence="3" id="KW-0732">Signal</keyword>
<evidence type="ECO:0000313" key="9">
    <source>
        <dbReference type="EMBL" id="KAK1658489.1"/>
    </source>
</evidence>